<keyword evidence="14" id="KW-1003">Cell membrane</keyword>
<dbReference type="InterPro" id="IPR023208">
    <property type="entry name" value="P450R"/>
</dbReference>
<dbReference type="GO" id="GO:0005741">
    <property type="term" value="C:mitochondrial outer membrane"/>
    <property type="evidence" value="ECO:0007669"/>
    <property type="project" value="UniProtKB-SubCell"/>
</dbReference>
<dbReference type="SUPFAM" id="SSF63380">
    <property type="entry name" value="Riboflavin synthase domain-like"/>
    <property type="match status" value="1"/>
</dbReference>
<dbReference type="EC" id="1.6.2.4" evidence="14 15"/>
<dbReference type="HOGENOM" id="CLU_001570_17_3_1"/>
<dbReference type="FunCoup" id="Q6CRI8">
    <property type="interactions" value="856"/>
</dbReference>
<evidence type="ECO:0000313" key="20">
    <source>
        <dbReference type="Proteomes" id="UP000000598"/>
    </source>
</evidence>
<dbReference type="Pfam" id="PF00175">
    <property type="entry name" value="NAD_binding_1"/>
    <property type="match status" value="1"/>
</dbReference>
<comment type="cofactor">
    <cofactor evidence="14">
        <name>FAD</name>
        <dbReference type="ChEBI" id="CHEBI:57692"/>
    </cofactor>
    <text evidence="14">Binds 1 FAD per monomer.</text>
</comment>
<evidence type="ECO:0000256" key="11">
    <source>
        <dbReference type="ARBA" id="ARBA00023136"/>
    </source>
</evidence>
<dbReference type="GO" id="GO:0050660">
    <property type="term" value="F:flavin adenine dinucleotide binding"/>
    <property type="evidence" value="ECO:0007669"/>
    <property type="project" value="UniProtKB-UniRule"/>
</dbReference>
<dbReference type="SUPFAM" id="SSF52343">
    <property type="entry name" value="Ferredoxin reductase-like, C-terminal NADP-linked domain"/>
    <property type="match status" value="1"/>
</dbReference>
<evidence type="ECO:0000256" key="10">
    <source>
        <dbReference type="ARBA" id="ARBA00023011"/>
    </source>
</evidence>
<dbReference type="Pfam" id="PF00667">
    <property type="entry name" value="FAD_binding_1"/>
    <property type="match status" value="1"/>
</dbReference>
<evidence type="ECO:0000256" key="1">
    <source>
        <dbReference type="ARBA" id="ARBA00022630"/>
    </source>
</evidence>
<feature type="binding site" evidence="14">
    <location>
        <position position="279"/>
    </location>
    <ligand>
        <name>NADP(+)</name>
        <dbReference type="ChEBI" id="CHEBI:58349"/>
    </ligand>
</feature>
<dbReference type="Gene3D" id="3.40.50.80">
    <property type="entry name" value="Nucleotide-binding domain of ferredoxin-NADP reductase (FNR) module"/>
    <property type="match status" value="1"/>
</dbReference>
<dbReference type="FunFam" id="3.40.50.360:FF:000036">
    <property type="entry name" value="NADPH--cytochrome P450 reductase"/>
    <property type="match status" value="1"/>
</dbReference>
<feature type="coiled-coil region" evidence="16">
    <location>
        <begin position="471"/>
        <end position="498"/>
    </location>
</feature>
<dbReference type="KEGG" id="kla:KLLA0_D08712g"/>
<dbReference type="InterPro" id="IPR017938">
    <property type="entry name" value="Riboflavin_synthase-like_b-brl"/>
</dbReference>
<dbReference type="GeneID" id="2893137"/>
<evidence type="ECO:0000256" key="8">
    <source>
        <dbReference type="ARBA" id="ARBA00022989"/>
    </source>
</evidence>
<keyword evidence="20" id="KW-1185">Reference proteome</keyword>
<keyword evidence="3" id="KW-0812">Transmembrane</keyword>
<keyword evidence="7 14" id="KW-0752">Steroid biosynthesis</keyword>
<dbReference type="PRINTS" id="PR00371">
    <property type="entry name" value="FPNCR"/>
</dbReference>
<dbReference type="GO" id="GO:0005789">
    <property type="term" value="C:endoplasmic reticulum membrane"/>
    <property type="evidence" value="ECO:0007669"/>
    <property type="project" value="UniProtKB-SubCell"/>
</dbReference>
<dbReference type="eggNOG" id="KOG1158">
    <property type="taxonomic scope" value="Eukaryota"/>
</dbReference>
<evidence type="ECO:0000256" key="4">
    <source>
        <dbReference type="ARBA" id="ARBA00022824"/>
    </source>
</evidence>
<dbReference type="InterPro" id="IPR001433">
    <property type="entry name" value="OxRdtase_FAD/NAD-bd"/>
</dbReference>
<dbReference type="EMBL" id="CR382124">
    <property type="protein sequence ID" value="CAH00547.1"/>
    <property type="molecule type" value="Genomic_DNA"/>
</dbReference>
<feature type="binding site" evidence="14">
    <location>
        <begin position="66"/>
        <end position="71"/>
    </location>
    <ligand>
        <name>FMN</name>
        <dbReference type="ChEBI" id="CHEBI:58210"/>
    </ligand>
</feature>
<keyword evidence="1 14" id="KW-0285">Flavoprotein</keyword>
<comment type="function">
    <text evidence="14">This enzyme is required for electron transfer from NADP to cytochrome P450 in microsomes. It can also provide electron transfer to heme oxygenase and cytochrome B5. Involved in ergosterol biosynthesis.</text>
</comment>
<evidence type="ECO:0000256" key="2">
    <source>
        <dbReference type="ARBA" id="ARBA00022643"/>
    </source>
</evidence>
<comment type="cofactor">
    <cofactor evidence="14">
        <name>FMN</name>
        <dbReference type="ChEBI" id="CHEBI:58210"/>
    </cofactor>
    <text evidence="14">Binds 1 FMN per monomer.</text>
</comment>
<comment type="subcellular location">
    <subcellularLocation>
        <location evidence="14">Endoplasmic reticulum membrane</location>
        <topology evidence="14">Single-pass membrane protein</topology>
        <orientation evidence="14">Cytoplasmic side</orientation>
    </subcellularLocation>
    <subcellularLocation>
        <location evidence="14">Mitochondrion outer membrane</location>
        <topology evidence="14">Single-pass membrane protein</topology>
        <orientation evidence="14">Cytoplasmic side</orientation>
    </subcellularLocation>
    <subcellularLocation>
        <location evidence="14">Cell membrane</location>
        <topology evidence="14">Single-pass membrane protein</topology>
        <orientation evidence="14">Cytoplasmic side</orientation>
    </subcellularLocation>
</comment>
<dbReference type="InterPro" id="IPR001094">
    <property type="entry name" value="Flavdoxin-like"/>
</dbReference>
<evidence type="ECO:0000256" key="14">
    <source>
        <dbReference type="HAMAP-Rule" id="MF_03212"/>
    </source>
</evidence>
<dbReference type="Gene3D" id="2.40.30.10">
    <property type="entry name" value="Translation factors"/>
    <property type="match status" value="2"/>
</dbReference>
<feature type="binding site" evidence="14">
    <location>
        <begin position="433"/>
        <end position="436"/>
    </location>
    <ligand>
        <name>FAD</name>
        <dbReference type="ChEBI" id="CHEBI:57692"/>
    </ligand>
</feature>
<dbReference type="PROSITE" id="PS51384">
    <property type="entry name" value="FAD_FR"/>
    <property type="match status" value="1"/>
</dbReference>
<dbReference type="CDD" id="cd06204">
    <property type="entry name" value="CYPOR"/>
    <property type="match status" value="1"/>
</dbReference>
<dbReference type="InterPro" id="IPR003097">
    <property type="entry name" value="CysJ-like_FAD-binding"/>
</dbReference>
<dbReference type="GO" id="GO:0010181">
    <property type="term" value="F:FMN binding"/>
    <property type="evidence" value="ECO:0007669"/>
    <property type="project" value="UniProtKB-UniRule"/>
</dbReference>
<evidence type="ECO:0000256" key="16">
    <source>
        <dbReference type="SAM" id="Coils"/>
    </source>
</evidence>
<dbReference type="PRINTS" id="PR00369">
    <property type="entry name" value="FLAVODOXIN"/>
</dbReference>
<dbReference type="FunFam" id="3.40.50.80:FF:000001">
    <property type="entry name" value="NADPH--cytochrome P450 reductase 1"/>
    <property type="match status" value="1"/>
</dbReference>
<gene>
    <name evidence="14" type="primary">NCP1</name>
    <name evidence="19" type="ORF">KLLA0_D08712g</name>
</gene>
<dbReference type="GO" id="GO:0005829">
    <property type="term" value="C:cytosol"/>
    <property type="evidence" value="ECO:0007669"/>
    <property type="project" value="TreeGrafter"/>
</dbReference>
<dbReference type="AlphaFoldDB" id="Q6CRI8"/>
<feature type="binding site" evidence="14">
    <location>
        <position position="548"/>
    </location>
    <ligand>
        <name>NADP(+)</name>
        <dbReference type="ChEBI" id="CHEBI:58349"/>
    </ligand>
</feature>
<keyword evidence="6 14" id="KW-0521">NADP</keyword>
<dbReference type="PANTHER" id="PTHR19384">
    <property type="entry name" value="NITRIC OXIDE SYNTHASE-RELATED"/>
    <property type="match status" value="1"/>
</dbReference>
<feature type="binding site" evidence="14">
    <location>
        <begin position="153"/>
        <end position="162"/>
    </location>
    <ligand>
        <name>FMN</name>
        <dbReference type="ChEBI" id="CHEBI:58210"/>
    </ligand>
</feature>
<accession>Q6CRI8</accession>
<evidence type="ECO:0000259" key="18">
    <source>
        <dbReference type="PROSITE" id="PS51384"/>
    </source>
</evidence>
<dbReference type="InterPro" id="IPR029039">
    <property type="entry name" value="Flavoprotein-like_sf"/>
</dbReference>
<evidence type="ECO:0000256" key="9">
    <source>
        <dbReference type="ARBA" id="ARBA00023002"/>
    </source>
</evidence>
<comment type="caution">
    <text evidence="14">Lacks conserved residue(s) required for the propagation of feature annotation.</text>
</comment>
<comment type="similarity">
    <text evidence="14">In the N-terminal section; belongs to the flavodoxin family.</text>
</comment>
<reference evidence="19 20" key="1">
    <citation type="journal article" date="2004" name="Nature">
        <title>Genome evolution in yeasts.</title>
        <authorList>
            <consortium name="Genolevures"/>
            <person name="Dujon B."/>
            <person name="Sherman D."/>
            <person name="Fischer G."/>
            <person name="Durrens P."/>
            <person name="Casaregola S."/>
            <person name="Lafontaine I."/>
            <person name="de Montigny J."/>
            <person name="Marck C."/>
            <person name="Neuveglise C."/>
            <person name="Talla E."/>
            <person name="Goffard N."/>
            <person name="Frangeul L."/>
            <person name="Aigle M."/>
            <person name="Anthouard V."/>
            <person name="Babour A."/>
            <person name="Barbe V."/>
            <person name="Barnay S."/>
            <person name="Blanchin S."/>
            <person name="Beckerich J.M."/>
            <person name="Beyne E."/>
            <person name="Bleykasten C."/>
            <person name="Boisrame A."/>
            <person name="Boyer J."/>
            <person name="Cattolico L."/>
            <person name="Confanioleri F."/>
            <person name="de Daruvar A."/>
            <person name="Despons L."/>
            <person name="Fabre E."/>
            <person name="Fairhead C."/>
            <person name="Ferry-Dumazet H."/>
            <person name="Groppi A."/>
            <person name="Hantraye F."/>
            <person name="Hennequin C."/>
            <person name="Jauniaux N."/>
            <person name="Joyet P."/>
            <person name="Kachouri R."/>
            <person name="Kerrest A."/>
            <person name="Koszul R."/>
            <person name="Lemaire M."/>
            <person name="Lesur I."/>
            <person name="Ma L."/>
            <person name="Muller H."/>
            <person name="Nicaud J.M."/>
            <person name="Nikolski M."/>
            <person name="Oztas S."/>
            <person name="Ozier-Kalogeropoulos O."/>
            <person name="Pellenz S."/>
            <person name="Potier S."/>
            <person name="Richard G.F."/>
            <person name="Straub M.L."/>
            <person name="Suleau A."/>
            <person name="Swennene D."/>
            <person name="Tekaia F."/>
            <person name="Wesolowski-Louvel M."/>
            <person name="Westhof E."/>
            <person name="Wirth B."/>
            <person name="Zeniou-Meyer M."/>
            <person name="Zivanovic I."/>
            <person name="Bolotin-Fukuhara M."/>
            <person name="Thierry A."/>
            <person name="Bouchier C."/>
            <person name="Caudron B."/>
            <person name="Scarpelli C."/>
            <person name="Gaillardin C."/>
            <person name="Weissenbach J."/>
            <person name="Wincker P."/>
            <person name="Souciet J.L."/>
        </authorList>
    </citation>
    <scope>NUCLEOTIDE SEQUENCE [LARGE SCALE GENOMIC DNA]</scope>
    <source>
        <strain evidence="20">ATCC 8585 / CBS 2359 / DSM 70799 / NBRC 1267 / NRRL Y-1140 / WM37</strain>
    </source>
</reference>
<keyword evidence="5 14" id="KW-0274">FAD</keyword>
<name>Q6CRI8_KLULA</name>
<dbReference type="GO" id="GO:0050661">
    <property type="term" value="F:NADP binding"/>
    <property type="evidence" value="ECO:0007669"/>
    <property type="project" value="UniProtKB-UniRule"/>
</dbReference>
<evidence type="ECO:0000256" key="13">
    <source>
        <dbReference type="ARBA" id="ARBA00023221"/>
    </source>
</evidence>
<dbReference type="Proteomes" id="UP000000598">
    <property type="component" value="Chromosome D"/>
</dbReference>
<dbReference type="InterPro" id="IPR008254">
    <property type="entry name" value="Flavodoxin/NO_synth"/>
</dbReference>
<keyword evidence="14" id="KW-1000">Mitochondrion outer membrane</keyword>
<evidence type="ECO:0000256" key="6">
    <source>
        <dbReference type="ARBA" id="ARBA00022857"/>
    </source>
</evidence>
<feature type="domain" description="Flavodoxin-like" evidence="17">
    <location>
        <begin position="60"/>
        <end position="205"/>
    </location>
</feature>
<keyword evidence="8" id="KW-1133">Transmembrane helix</keyword>
<dbReference type="SUPFAM" id="SSF52218">
    <property type="entry name" value="Flavoproteins"/>
    <property type="match status" value="1"/>
</dbReference>
<feature type="binding site" evidence="14">
    <location>
        <begin position="451"/>
        <end position="453"/>
    </location>
    <ligand>
        <name>FAD</name>
        <dbReference type="ChEBI" id="CHEBI:57692"/>
    </ligand>
</feature>
<dbReference type="OMA" id="QKRYQRD"/>
<dbReference type="RefSeq" id="XP_453451.1">
    <property type="nucleotide sequence ID" value="XM_453451.1"/>
</dbReference>
<dbReference type="Pfam" id="PF00258">
    <property type="entry name" value="Flavodoxin_1"/>
    <property type="match status" value="1"/>
</dbReference>
<dbReference type="InterPro" id="IPR039261">
    <property type="entry name" value="FNR_nucleotide-bd"/>
</dbReference>
<dbReference type="InParanoid" id="Q6CRI8"/>
<dbReference type="GO" id="GO:0006696">
    <property type="term" value="P:ergosterol biosynthetic process"/>
    <property type="evidence" value="ECO:0007669"/>
    <property type="project" value="UniProtKB-UniRule"/>
</dbReference>
<keyword evidence="13 14" id="KW-0753">Steroid metabolism</keyword>
<dbReference type="GO" id="GO:0003958">
    <property type="term" value="F:NADPH-hemoprotein reductase activity"/>
    <property type="evidence" value="ECO:0007669"/>
    <property type="project" value="UniProtKB-UniRule"/>
</dbReference>
<feature type="binding site" evidence="14">
    <location>
        <begin position="117"/>
        <end position="120"/>
    </location>
    <ligand>
        <name>FMN</name>
        <dbReference type="ChEBI" id="CHEBI:58210"/>
    </ligand>
</feature>
<evidence type="ECO:0000256" key="12">
    <source>
        <dbReference type="ARBA" id="ARBA00023166"/>
    </source>
</evidence>
<keyword evidence="14" id="KW-0444">Lipid biosynthesis</keyword>
<comment type="similarity">
    <text evidence="14">Belongs to the NADPH--cytochrome P450 reductase family.</text>
</comment>
<dbReference type="InterPro" id="IPR001709">
    <property type="entry name" value="Flavoprot_Pyr_Nucl_cyt_Rdtase"/>
</dbReference>
<keyword evidence="4 14" id="KW-0256">Endoplasmic reticulum</keyword>
<protein>
    <recommendedName>
        <fullName evidence="14 15">NADPH--cytochrome P450 reductase</fullName>
        <shortName evidence="14">CPR</shortName>
        <shortName evidence="14">P450R</shortName>
        <ecNumber evidence="14 15">1.6.2.4</ecNumber>
    </recommendedName>
</protein>
<evidence type="ECO:0000256" key="15">
    <source>
        <dbReference type="PIRNR" id="PIRNR000208"/>
    </source>
</evidence>
<comment type="catalytic activity">
    <reaction evidence="14 15">
        <text>2 oxidized [cytochrome P450] + NADPH = 2 reduced [cytochrome P450] + NADP(+) + H(+)</text>
        <dbReference type="Rhea" id="RHEA:24040"/>
        <dbReference type="Rhea" id="RHEA-COMP:14627"/>
        <dbReference type="Rhea" id="RHEA-COMP:14628"/>
        <dbReference type="ChEBI" id="CHEBI:15378"/>
        <dbReference type="ChEBI" id="CHEBI:55376"/>
        <dbReference type="ChEBI" id="CHEBI:57783"/>
        <dbReference type="ChEBI" id="CHEBI:58349"/>
        <dbReference type="ChEBI" id="CHEBI:60344"/>
        <dbReference type="EC" id="1.6.2.4"/>
    </reaction>
</comment>
<keyword evidence="16" id="KW-0175">Coiled coil</keyword>
<organism evidence="19 20">
    <name type="scientific">Kluyveromyces lactis (strain ATCC 8585 / CBS 2359 / DSM 70799 / NBRC 1267 / NRRL Y-1140 / WM37)</name>
    <name type="common">Yeast</name>
    <name type="synonym">Candida sphaerica</name>
    <dbReference type="NCBI Taxonomy" id="284590"/>
    <lineage>
        <taxon>Eukaryota</taxon>
        <taxon>Fungi</taxon>
        <taxon>Dikarya</taxon>
        <taxon>Ascomycota</taxon>
        <taxon>Saccharomycotina</taxon>
        <taxon>Saccharomycetes</taxon>
        <taxon>Saccharomycetales</taxon>
        <taxon>Saccharomycetaceae</taxon>
        <taxon>Kluyveromyces</taxon>
    </lineage>
</organism>
<evidence type="ECO:0000256" key="7">
    <source>
        <dbReference type="ARBA" id="ARBA00022955"/>
    </source>
</evidence>
<dbReference type="GO" id="GO:0005886">
    <property type="term" value="C:plasma membrane"/>
    <property type="evidence" value="ECO:0007669"/>
    <property type="project" value="UniProtKB-SubCell"/>
</dbReference>
<keyword evidence="14" id="KW-0443">Lipid metabolism</keyword>
<evidence type="ECO:0000313" key="19">
    <source>
        <dbReference type="EMBL" id="CAH00547.1"/>
    </source>
</evidence>
<dbReference type="Gene3D" id="1.20.990.10">
    <property type="entry name" value="NADPH-cytochrome p450 Reductase, Chain A, domain 3"/>
    <property type="match status" value="1"/>
</dbReference>
<feature type="binding site" evidence="14">
    <location>
        <position position="188"/>
    </location>
    <ligand>
        <name>FMN</name>
        <dbReference type="ChEBI" id="CHEBI:58210"/>
    </ligand>
</feature>
<feature type="binding site" evidence="14">
    <location>
        <begin position="469"/>
        <end position="472"/>
    </location>
    <ligand>
        <name>FAD</name>
        <dbReference type="ChEBI" id="CHEBI:57692"/>
    </ligand>
</feature>
<feature type="domain" description="FAD-binding FR-type" evidence="18">
    <location>
        <begin position="260"/>
        <end position="505"/>
    </location>
</feature>
<keyword evidence="10 14" id="KW-0756">Sterol biosynthesis</keyword>
<evidence type="ECO:0000256" key="5">
    <source>
        <dbReference type="ARBA" id="ARBA00022827"/>
    </source>
</evidence>
<keyword evidence="12 14" id="KW-1207">Sterol metabolism</keyword>
<dbReference type="Gene3D" id="3.40.50.360">
    <property type="match status" value="1"/>
</dbReference>
<dbReference type="STRING" id="284590.Q6CRI8"/>
<sequence>MPAGLDNLDFAVLCALALAVVAYFGRDTLKAVFSSDDSLTSVSSTSRDIVEVAKENDKNYLVLFGSQTGTGEDYAKKFAKELIAKFQLKVMCVDVEKYDFDNLSQLPSNIPVSFFISTYGEGDFPDGAVALEEFLRDAEADSLSNLKYTLFGLGNSTYEFFNGASKKTEKYLKDAGANLIGKFGIADDGAGTTDEDYLSWKDATLDALKDVLHLDEHEEKFEPAYQYEELEQYYDESVSHGEPTTAYLPENTIKGPFTHNQPFLAPVVKSRELFKNTDRNCIHAEFDLEGSNLKYTTGDHLGVLPSNSDEHVKQFLTTFSLKEDTVFDLISTDATVQPPFPVPTSIGAAVRYYLEITGPVSRSIFGQLVEFSPNEEVKAKLVQLSKDKEEFAKQITSKHFNLADAVLYLSNGKPWSSVPWNFLLETLPHMQPRYYSISSSSSTEPGVVHVTAVVENQPNPTEEGKKITGVATNLLRNIQLVQNKVDLYELEKNEKEGRTPTPSLSVHFDLNGPRNLYKNFKLPVHIRHSQFRLPSNPNTPVIMIGPGTGVAPFRGFIRERVAYKEHHKDDGEAISQLGKHILFYGSRNQNDYLYAEEWPEYAKKLGECFEMVVGHSRLGGDSKKRTYVQDLLIQRREDVFKMIKDGAFIYVCGDAKGMAQGVHKALVQIISEGNKVSEEDATNIIKMMKTTGKYQEDVW</sequence>
<dbReference type="PaxDb" id="284590-Q6CRI8"/>
<keyword evidence="14" id="KW-0496">Mitochondrion</keyword>
<feature type="binding site" evidence="14">
    <location>
        <position position="699"/>
    </location>
    <ligand>
        <name>FAD</name>
        <dbReference type="ChEBI" id="CHEBI:57692"/>
    </ligand>
</feature>
<proteinExistence type="inferred from homology"/>
<keyword evidence="11 14" id="KW-0472">Membrane</keyword>
<keyword evidence="9 14" id="KW-0560">Oxidoreductase</keyword>
<feature type="binding site" evidence="14">
    <location>
        <begin position="616"/>
        <end position="617"/>
    </location>
    <ligand>
        <name>NADP(+)</name>
        <dbReference type="ChEBI" id="CHEBI:58349"/>
    </ligand>
</feature>
<dbReference type="PANTHER" id="PTHR19384:SF17">
    <property type="entry name" value="NADPH--CYTOCHROME P450 REDUCTASE"/>
    <property type="match status" value="1"/>
</dbReference>
<evidence type="ECO:0000259" key="17">
    <source>
        <dbReference type="PROSITE" id="PS50902"/>
    </source>
</evidence>
<comment type="similarity">
    <text evidence="14 15">In the C-terminal section; belongs to the flavoprotein pyridine nucleotide cytochrome reductase family.</text>
</comment>
<dbReference type="PROSITE" id="PS50902">
    <property type="entry name" value="FLAVODOXIN_LIKE"/>
    <property type="match status" value="1"/>
</dbReference>
<dbReference type="PIRSF" id="PIRSF000208">
    <property type="entry name" value="P450R"/>
    <property type="match status" value="1"/>
</dbReference>
<dbReference type="InterPro" id="IPR023173">
    <property type="entry name" value="NADPH_Cyt_P450_Rdtase_alpha"/>
</dbReference>
<evidence type="ECO:0000256" key="3">
    <source>
        <dbReference type="ARBA" id="ARBA00022692"/>
    </source>
</evidence>
<dbReference type="InterPro" id="IPR017927">
    <property type="entry name" value="FAD-bd_FR_type"/>
</dbReference>
<keyword evidence="2 14" id="KW-0288">FMN</keyword>
<dbReference type="HAMAP" id="MF_03212">
    <property type="entry name" value="NCPR"/>
    <property type="match status" value="1"/>
</dbReference>